<dbReference type="InterPro" id="IPR051209">
    <property type="entry name" value="FAD-bind_Monooxygenase_sf"/>
</dbReference>
<dbReference type="PANTHER" id="PTHR42877:SF4">
    <property type="entry name" value="FAD_NAD(P)-BINDING DOMAIN-CONTAINING PROTEIN-RELATED"/>
    <property type="match status" value="1"/>
</dbReference>
<dbReference type="RefSeq" id="WP_201945337.1">
    <property type="nucleotide sequence ID" value="NZ_JAERRJ010000003.1"/>
</dbReference>
<dbReference type="Pfam" id="PF13738">
    <property type="entry name" value="Pyr_redox_3"/>
    <property type="match status" value="1"/>
</dbReference>
<dbReference type="InterPro" id="IPR036188">
    <property type="entry name" value="FAD/NAD-bd_sf"/>
</dbReference>
<protein>
    <submittedName>
        <fullName evidence="1">NAD(P)/FAD-dependent oxidoreductase</fullName>
    </submittedName>
</protein>
<sequence>MTLRSLPTGDTAAATEHRTVVILGAGFSGIGLAIALREAGFTDLLLLERAADLGGTWQANTYPGCACDVPSQLYSYSFAPNPDWSRTYGRQPEILEYIRSVARRYDIEPDIRLNTELLAARWDDEHSLWRIETPRGALTADYFLSAAGIFAEAKYPATEGLDAFEGTAFHSLHWEHDHDLTGERVAVIGTGASAVQFIPEIQPKVAALTVFQRSAPWIVPRLDRPTLGVERALLRRIPLAQRAIRGGWYGLIEGFGLVGFVDNRFRHPYELLGRIQLRRQIRDPRLRARVTPDYMIGCKRAIFSDAYLPALDRDNVEVVTDGIAEIRARSIVTRAGVEIPVDTIIFGTGFEQIPTAFDRIVGRDGLSIADLYRKQPQTYLGTALAGFPNFFCTLGPFGAAGNQSAIYMIESQIAYIADALATARARRARRVEVRADVQDAFLDEMRHRSASTVWLTGGCESYYTTAEGGNAGLYPGWSFEYRRRTQRFDSTSYEMSH</sequence>
<comment type="caution">
    <text evidence="1">The sequence shown here is derived from an EMBL/GenBank/DDBJ whole genome shotgun (WGS) entry which is preliminary data.</text>
</comment>
<gene>
    <name evidence="1" type="ORF">JK358_08600</name>
</gene>
<evidence type="ECO:0000313" key="2">
    <source>
        <dbReference type="Proteomes" id="UP000602198"/>
    </source>
</evidence>
<dbReference type="PANTHER" id="PTHR42877">
    <property type="entry name" value="L-ORNITHINE N(5)-MONOOXYGENASE-RELATED"/>
    <property type="match status" value="1"/>
</dbReference>
<accession>A0ABS1M2P8</accession>
<dbReference type="EMBL" id="JAERRJ010000003">
    <property type="protein sequence ID" value="MBL1074455.1"/>
    <property type="molecule type" value="Genomic_DNA"/>
</dbReference>
<organism evidence="1 2">
    <name type="scientific">Nocardia acididurans</name>
    <dbReference type="NCBI Taxonomy" id="2802282"/>
    <lineage>
        <taxon>Bacteria</taxon>
        <taxon>Bacillati</taxon>
        <taxon>Actinomycetota</taxon>
        <taxon>Actinomycetes</taxon>
        <taxon>Mycobacteriales</taxon>
        <taxon>Nocardiaceae</taxon>
        <taxon>Nocardia</taxon>
    </lineage>
</organism>
<name>A0ABS1M2P8_9NOCA</name>
<dbReference type="Proteomes" id="UP000602198">
    <property type="component" value="Unassembled WGS sequence"/>
</dbReference>
<dbReference type="SUPFAM" id="SSF51905">
    <property type="entry name" value="FAD/NAD(P)-binding domain"/>
    <property type="match status" value="2"/>
</dbReference>
<proteinExistence type="predicted"/>
<keyword evidence="2" id="KW-1185">Reference proteome</keyword>
<evidence type="ECO:0000313" key="1">
    <source>
        <dbReference type="EMBL" id="MBL1074455.1"/>
    </source>
</evidence>
<dbReference type="Gene3D" id="3.50.50.60">
    <property type="entry name" value="FAD/NAD(P)-binding domain"/>
    <property type="match status" value="2"/>
</dbReference>
<reference evidence="1 2" key="1">
    <citation type="submission" date="2021-01" db="EMBL/GenBank/DDBJ databases">
        <title>WGS of actinomycetes isolated from Thailand.</title>
        <authorList>
            <person name="Thawai C."/>
        </authorList>
    </citation>
    <scope>NUCLEOTIDE SEQUENCE [LARGE SCALE GENOMIC DNA]</scope>
    <source>
        <strain evidence="1 2">LPG 2</strain>
    </source>
</reference>